<dbReference type="Gene3D" id="2.60.120.200">
    <property type="match status" value="1"/>
</dbReference>
<dbReference type="AlphaFoldDB" id="A0A1E1WEU9"/>
<dbReference type="InterPro" id="IPR013320">
    <property type="entry name" value="ConA-like_dom_sf"/>
</dbReference>
<protein>
    <recommendedName>
        <fullName evidence="3">Laminin G domain-containing protein</fullName>
    </recommendedName>
</protein>
<evidence type="ECO:0000256" key="1">
    <source>
        <dbReference type="SAM" id="SignalP"/>
    </source>
</evidence>
<sequence>MKYILYITLFSLLNTISGEIEDRYDLLLDLYNTDLFSSDQYEIDDSYSAFRFKPSNPISEPVEKSSFQEATISSPFILNTIFVLDKHTSPCLFSITDKDGLKLSLCLTLAGEDITRITLDGKGIPTGGVSFTSYGNLTTWTKMLLHVEDTRVTLYVNCMKIDTSEFD</sequence>
<gene>
    <name evidence="2" type="ORF">g.2863</name>
</gene>
<dbReference type="SUPFAM" id="SSF49899">
    <property type="entry name" value="Concanavalin A-like lectins/glucanases"/>
    <property type="match status" value="1"/>
</dbReference>
<feature type="non-terminal residue" evidence="2">
    <location>
        <position position="167"/>
    </location>
</feature>
<dbReference type="OrthoDB" id="5983381at2759"/>
<accession>A0A1E1WEU9</accession>
<organism evidence="2">
    <name type="scientific">Pectinophora gossypiella</name>
    <name type="common">Cotton pink bollworm</name>
    <name type="synonym">Depressaria gossypiella</name>
    <dbReference type="NCBI Taxonomy" id="13191"/>
    <lineage>
        <taxon>Eukaryota</taxon>
        <taxon>Metazoa</taxon>
        <taxon>Ecdysozoa</taxon>
        <taxon>Arthropoda</taxon>
        <taxon>Hexapoda</taxon>
        <taxon>Insecta</taxon>
        <taxon>Pterygota</taxon>
        <taxon>Neoptera</taxon>
        <taxon>Endopterygota</taxon>
        <taxon>Lepidoptera</taxon>
        <taxon>Glossata</taxon>
        <taxon>Ditrysia</taxon>
        <taxon>Gelechioidea</taxon>
        <taxon>Gelechiidae</taxon>
        <taxon>Apatetrinae</taxon>
        <taxon>Pectinophora</taxon>
    </lineage>
</organism>
<keyword evidence="1" id="KW-0732">Signal</keyword>
<reference evidence="2" key="1">
    <citation type="submission" date="2015-09" db="EMBL/GenBank/DDBJ databases">
        <title>De novo assembly of Pectinophora gossypiella (Pink Bollworm) gut transcriptome.</title>
        <authorList>
            <person name="Tassone E.E."/>
        </authorList>
    </citation>
    <scope>NUCLEOTIDE SEQUENCE</scope>
</reference>
<evidence type="ECO:0000313" key="2">
    <source>
        <dbReference type="EMBL" id="JAT85447.1"/>
    </source>
</evidence>
<evidence type="ECO:0008006" key="3">
    <source>
        <dbReference type="Google" id="ProtNLM"/>
    </source>
</evidence>
<proteinExistence type="predicted"/>
<feature type="chain" id="PRO_5009115334" description="Laminin G domain-containing protein" evidence="1">
    <location>
        <begin position="19"/>
        <end position="167"/>
    </location>
</feature>
<name>A0A1E1WEU9_PECGO</name>
<dbReference type="EMBL" id="GDQN01005607">
    <property type="protein sequence ID" value="JAT85447.1"/>
    <property type="molecule type" value="Transcribed_RNA"/>
</dbReference>
<feature type="signal peptide" evidence="1">
    <location>
        <begin position="1"/>
        <end position="18"/>
    </location>
</feature>